<dbReference type="GO" id="GO:0009055">
    <property type="term" value="F:electron transfer activity"/>
    <property type="evidence" value="ECO:0007669"/>
    <property type="project" value="InterPro"/>
</dbReference>
<dbReference type="InterPro" id="IPR017896">
    <property type="entry name" value="4Fe4S_Fe-S-bd"/>
</dbReference>
<comment type="caution">
    <text evidence="10">The sequence shown here is derived from an EMBL/GenBank/DDBJ whole genome shotgun (WGS) entry which is preliminary data.</text>
</comment>
<evidence type="ECO:0000256" key="1">
    <source>
        <dbReference type="ARBA" id="ARBA00001966"/>
    </source>
</evidence>
<dbReference type="GO" id="GO:0051539">
    <property type="term" value="F:4 iron, 4 sulfur cluster binding"/>
    <property type="evidence" value="ECO:0007669"/>
    <property type="project" value="UniProtKB-KW"/>
</dbReference>
<dbReference type="PROSITE" id="PS51379">
    <property type="entry name" value="4FE4S_FER_2"/>
    <property type="match status" value="3"/>
</dbReference>
<dbReference type="PANTHER" id="PTHR43177">
    <property type="entry name" value="PROTEIN NRFC"/>
    <property type="match status" value="1"/>
</dbReference>
<protein>
    <submittedName>
        <fullName evidence="10">Putative 4Fe-4S binding protein</fullName>
    </submittedName>
</protein>
<evidence type="ECO:0000313" key="10">
    <source>
        <dbReference type="EMBL" id="CBI09408.1"/>
    </source>
</evidence>
<gene>
    <name evidence="10" type="ORF">CARN7_0136</name>
</gene>
<dbReference type="Pfam" id="PF13247">
    <property type="entry name" value="Fer4_11"/>
    <property type="match status" value="1"/>
</dbReference>
<evidence type="ECO:0000256" key="6">
    <source>
        <dbReference type="ARBA" id="ARBA00023004"/>
    </source>
</evidence>
<dbReference type="PRINTS" id="PR00354">
    <property type="entry name" value="7FE8SFRDOXIN"/>
</dbReference>
<feature type="compositionally biased region" description="Low complexity" evidence="8">
    <location>
        <begin position="49"/>
        <end position="59"/>
    </location>
</feature>
<sequence length="346" mass="37689">MLKKSELPAELSRRSLLKNALVLAVGAVATTVAATSAVADDAPTGSAGTGLPPETEPGPSLDPHKNPSWEGWDNPRLGPTNGWGSNEAEAWTTILNPQDLPIYHDRFYRIPESNPKHHWVMVMDTRKCVGCQACAVSCKSENNIPLGVYRTWVDVYQTGDTIPDPEGDVVLDDGQRYRMDARVVNMPKICNHCAHPPCVEVCPVKATYKRQDGIVIVDPRLCIGCGTCVNACPYDARYINPISQVADKCTFCVERTDAGLLPACVTSCVGRARVFGDLLDPSSEVSRLLAQYPSTVRHPEFGTDPQVFYIGDNGDVSTDPDPNIQHMVYSYTSNSNSNVPNTVNVI</sequence>
<proteinExistence type="predicted"/>
<dbReference type="InterPro" id="IPR000813">
    <property type="entry name" value="7Fe_ferredoxin"/>
</dbReference>
<evidence type="ECO:0000256" key="2">
    <source>
        <dbReference type="ARBA" id="ARBA00022448"/>
    </source>
</evidence>
<feature type="domain" description="4Fe-4S ferredoxin-type" evidence="9">
    <location>
        <begin position="119"/>
        <end position="149"/>
    </location>
</feature>
<dbReference type="GO" id="GO:0046872">
    <property type="term" value="F:metal ion binding"/>
    <property type="evidence" value="ECO:0007669"/>
    <property type="project" value="UniProtKB-KW"/>
</dbReference>
<evidence type="ECO:0000256" key="4">
    <source>
        <dbReference type="ARBA" id="ARBA00022723"/>
    </source>
</evidence>
<keyword evidence="5" id="KW-0249">Electron transport</keyword>
<dbReference type="InterPro" id="IPR017900">
    <property type="entry name" value="4Fe4S_Fe_S_CS"/>
</dbReference>
<keyword evidence="2" id="KW-0813">Transport</keyword>
<dbReference type="InterPro" id="IPR050954">
    <property type="entry name" value="ET_IronSulfur_Cluster-Binding"/>
</dbReference>
<comment type="cofactor">
    <cofactor evidence="1">
        <name>[4Fe-4S] cluster</name>
        <dbReference type="ChEBI" id="CHEBI:49883"/>
    </cofactor>
</comment>
<dbReference type="AlphaFoldDB" id="E6QQ87"/>
<accession>E6QQ87</accession>
<keyword evidence="6" id="KW-0408">Iron</keyword>
<dbReference type="PROSITE" id="PS51318">
    <property type="entry name" value="TAT"/>
    <property type="match status" value="1"/>
</dbReference>
<name>E6QQ87_9ZZZZ</name>
<dbReference type="SUPFAM" id="SSF54862">
    <property type="entry name" value="4Fe-4S ferredoxins"/>
    <property type="match status" value="1"/>
</dbReference>
<organism evidence="10">
    <name type="scientific">mine drainage metagenome</name>
    <dbReference type="NCBI Taxonomy" id="410659"/>
    <lineage>
        <taxon>unclassified sequences</taxon>
        <taxon>metagenomes</taxon>
        <taxon>ecological metagenomes</taxon>
    </lineage>
</organism>
<dbReference type="CDD" id="cd10551">
    <property type="entry name" value="PsrB"/>
    <property type="match status" value="1"/>
</dbReference>
<dbReference type="PANTHER" id="PTHR43177:SF9">
    <property type="entry name" value="PROTEIN NRFC"/>
    <property type="match status" value="1"/>
</dbReference>
<dbReference type="PROSITE" id="PS00198">
    <property type="entry name" value="4FE4S_FER_1"/>
    <property type="match status" value="1"/>
</dbReference>
<reference evidence="10" key="1">
    <citation type="submission" date="2009-10" db="EMBL/GenBank/DDBJ databases">
        <title>Diversity of trophic interactions inside an arsenic-rich microbial ecosystem.</title>
        <authorList>
            <person name="Bertin P.N."/>
            <person name="Heinrich-Salmeron A."/>
            <person name="Pelletier E."/>
            <person name="Goulhen-Chollet F."/>
            <person name="Arsene-Ploetze F."/>
            <person name="Gallien S."/>
            <person name="Calteau A."/>
            <person name="Vallenet D."/>
            <person name="Casiot C."/>
            <person name="Chane-Woon-Ming B."/>
            <person name="Giloteaux L."/>
            <person name="Barakat M."/>
            <person name="Bonnefoy V."/>
            <person name="Bruneel O."/>
            <person name="Chandler M."/>
            <person name="Cleiss J."/>
            <person name="Duran R."/>
            <person name="Elbaz-Poulichet F."/>
            <person name="Fonknechten N."/>
            <person name="Lauga B."/>
            <person name="Mornico D."/>
            <person name="Ortet P."/>
            <person name="Schaeffer C."/>
            <person name="Siguier P."/>
            <person name="Alexander Thil Smith A."/>
            <person name="Van Dorsselaer A."/>
            <person name="Weissenbach J."/>
            <person name="Medigue C."/>
            <person name="Le Paslier D."/>
        </authorList>
    </citation>
    <scope>NUCLEOTIDE SEQUENCE</scope>
</reference>
<feature type="domain" description="4Fe-4S ferredoxin-type" evidence="9">
    <location>
        <begin position="180"/>
        <end position="212"/>
    </location>
</feature>
<keyword evidence="4" id="KW-0479">Metal-binding</keyword>
<evidence type="ECO:0000259" key="9">
    <source>
        <dbReference type="PROSITE" id="PS51379"/>
    </source>
</evidence>
<evidence type="ECO:0000256" key="8">
    <source>
        <dbReference type="SAM" id="MobiDB-lite"/>
    </source>
</evidence>
<keyword evidence="7" id="KW-0411">Iron-sulfur</keyword>
<evidence type="ECO:0000256" key="3">
    <source>
        <dbReference type="ARBA" id="ARBA00022485"/>
    </source>
</evidence>
<dbReference type="EMBL" id="CABR01000031">
    <property type="protein sequence ID" value="CBI09408.1"/>
    <property type="molecule type" value="Genomic_DNA"/>
</dbReference>
<evidence type="ECO:0000256" key="5">
    <source>
        <dbReference type="ARBA" id="ARBA00022982"/>
    </source>
</evidence>
<keyword evidence="3" id="KW-0004">4Fe-4S</keyword>
<feature type="region of interest" description="Disordered" evidence="8">
    <location>
        <begin position="39"/>
        <end position="85"/>
    </location>
</feature>
<evidence type="ECO:0000256" key="7">
    <source>
        <dbReference type="ARBA" id="ARBA00023014"/>
    </source>
</evidence>
<dbReference type="InterPro" id="IPR006311">
    <property type="entry name" value="TAT_signal"/>
</dbReference>
<dbReference type="Gene3D" id="3.30.70.20">
    <property type="match status" value="2"/>
</dbReference>
<feature type="domain" description="4Fe-4S ferredoxin-type" evidence="9">
    <location>
        <begin position="213"/>
        <end position="242"/>
    </location>
</feature>